<protein>
    <submittedName>
        <fullName evidence="2">Uncharacterized protein</fullName>
    </submittedName>
</protein>
<comment type="caution">
    <text evidence="2">The sequence shown here is derived from an EMBL/GenBank/DDBJ whole genome shotgun (WGS) entry which is preliminary data.</text>
</comment>
<dbReference type="EMBL" id="JACVVK020000019">
    <property type="protein sequence ID" value="KAK7503621.1"/>
    <property type="molecule type" value="Genomic_DNA"/>
</dbReference>
<gene>
    <name evidence="2" type="ORF">BaRGS_00005160</name>
</gene>
<keyword evidence="3" id="KW-1185">Reference proteome</keyword>
<name>A0ABD0LVV3_9CAEN</name>
<reference evidence="2 3" key="1">
    <citation type="journal article" date="2023" name="Sci. Data">
        <title>Genome assembly of the Korean intertidal mud-creeper Batillaria attramentaria.</title>
        <authorList>
            <person name="Patra A.K."/>
            <person name="Ho P.T."/>
            <person name="Jun S."/>
            <person name="Lee S.J."/>
            <person name="Kim Y."/>
            <person name="Won Y.J."/>
        </authorList>
    </citation>
    <scope>NUCLEOTIDE SEQUENCE [LARGE SCALE GENOMIC DNA]</scope>
    <source>
        <strain evidence="2">Wonlab-2016</strain>
    </source>
</reference>
<accession>A0ABD0LVV3</accession>
<evidence type="ECO:0000313" key="3">
    <source>
        <dbReference type="Proteomes" id="UP001519460"/>
    </source>
</evidence>
<evidence type="ECO:0000256" key="1">
    <source>
        <dbReference type="SAM" id="MobiDB-lite"/>
    </source>
</evidence>
<sequence length="224" mass="24512">MRDGCVFATGSCSRPEPAARATERQTHAGCNNHCRYLASTAATTVSTDIITSASSANIGRPLAIFLIKSLRMSESLPASLNLAHQQTHHCPLAVLCTTTPGIGPRNPAWLQPHGRGKTAKILLIPNSLRQTKDKRRRRPGKVLKRPNNNRIPLDTKARRAASLSTDVPAPRAVLSVWACRCGICLWLMECKEQYFITGSVPFVLRHPHDGRNLIEITFFGGACV</sequence>
<evidence type="ECO:0000313" key="2">
    <source>
        <dbReference type="EMBL" id="KAK7503621.1"/>
    </source>
</evidence>
<dbReference type="Proteomes" id="UP001519460">
    <property type="component" value="Unassembled WGS sequence"/>
</dbReference>
<proteinExistence type="predicted"/>
<feature type="compositionally biased region" description="Basic residues" evidence="1">
    <location>
        <begin position="132"/>
        <end position="144"/>
    </location>
</feature>
<dbReference type="AlphaFoldDB" id="A0ABD0LVV3"/>
<organism evidence="2 3">
    <name type="scientific">Batillaria attramentaria</name>
    <dbReference type="NCBI Taxonomy" id="370345"/>
    <lineage>
        <taxon>Eukaryota</taxon>
        <taxon>Metazoa</taxon>
        <taxon>Spiralia</taxon>
        <taxon>Lophotrochozoa</taxon>
        <taxon>Mollusca</taxon>
        <taxon>Gastropoda</taxon>
        <taxon>Caenogastropoda</taxon>
        <taxon>Sorbeoconcha</taxon>
        <taxon>Cerithioidea</taxon>
        <taxon>Batillariidae</taxon>
        <taxon>Batillaria</taxon>
    </lineage>
</organism>
<feature type="region of interest" description="Disordered" evidence="1">
    <location>
        <begin position="132"/>
        <end position="151"/>
    </location>
</feature>